<evidence type="ECO:0000256" key="1">
    <source>
        <dbReference type="SAM" id="SignalP"/>
    </source>
</evidence>
<proteinExistence type="predicted"/>
<dbReference type="AlphaFoldDB" id="A0A7Z7N9B5"/>
<organism evidence="2 3">
    <name type="scientific">Mycobacterium simulans</name>
    <dbReference type="NCBI Taxonomy" id="627089"/>
    <lineage>
        <taxon>Bacteria</taxon>
        <taxon>Bacillati</taxon>
        <taxon>Actinomycetota</taxon>
        <taxon>Actinomycetes</taxon>
        <taxon>Mycobacteriales</taxon>
        <taxon>Mycobacteriaceae</taxon>
        <taxon>Mycobacterium</taxon>
    </lineage>
</organism>
<dbReference type="Proteomes" id="UP000554965">
    <property type="component" value="Unassembled WGS sequence"/>
</dbReference>
<dbReference type="EMBL" id="OCTY01000002">
    <property type="protein sequence ID" value="SOJ54567.1"/>
    <property type="molecule type" value="Genomic_DNA"/>
</dbReference>
<keyword evidence="3" id="KW-1185">Reference proteome</keyword>
<evidence type="ECO:0000313" key="2">
    <source>
        <dbReference type="EMBL" id="SOJ54567.1"/>
    </source>
</evidence>
<dbReference type="RefSeq" id="WP_186242579.1">
    <property type="nucleotide sequence ID" value="NZ_OCTY01000002.1"/>
</dbReference>
<evidence type="ECO:0008006" key="4">
    <source>
        <dbReference type="Google" id="ProtNLM"/>
    </source>
</evidence>
<name>A0A7Z7N9B5_9MYCO</name>
<protein>
    <recommendedName>
        <fullName evidence="4">Lipoprotein</fullName>
    </recommendedName>
</protein>
<accession>A0A7Z7N9B5</accession>
<reference evidence="2 3" key="1">
    <citation type="submission" date="2017-10" db="EMBL/GenBank/DDBJ databases">
        <authorList>
            <consortium name="Urmite Genomes"/>
        </authorList>
    </citation>
    <scope>NUCLEOTIDE SEQUENCE [LARGE SCALE GENOMIC DNA]</scope>
    <source>
        <strain evidence="2 3">FB-527</strain>
    </source>
</reference>
<comment type="caution">
    <text evidence="2">The sequence shown here is derived from an EMBL/GenBank/DDBJ whole genome shotgun (WGS) entry which is preliminary data.</text>
</comment>
<evidence type="ECO:0000313" key="3">
    <source>
        <dbReference type="Proteomes" id="UP000554965"/>
    </source>
</evidence>
<feature type="signal peptide" evidence="1">
    <location>
        <begin position="1"/>
        <end position="23"/>
    </location>
</feature>
<feature type="chain" id="PRO_5039180949" description="Lipoprotein" evidence="1">
    <location>
        <begin position="24"/>
        <end position="374"/>
    </location>
</feature>
<keyword evidence="1" id="KW-0732">Signal</keyword>
<sequence>MAFTTDLTATVMAACLVAATASACSTSTAAVRPTTADPIALVTITQPELLRDFVAEQDPMGVVTKGVYTFLRQPTTSGVAITGYRSEVAADGTTSKIATFAYNPAAGTYSRVPYRELVWSPRQATWVEIDPIETLSPGPTGSRGWPTVKSVAEFGTSYYTFSYDDLGGQALQDGLEAGFAEGVALPQSVQAGKFSPGARVYLRTETTVDPFYTIHRVKIGNTGTEHLLPVYACGKPSSECRTPATSLVIADQQGGQFTNFAGTVRLELGGDGHARLRPVETPDMSFANLTYRIAETDGPKRITFQASTPDDADKFGKAIGITLDRFALFEYDGLVTIGFAEPANSTTTTIGGYNRIAANDLLTQWTPPLPAVLS</sequence>
<gene>
    <name evidence="2" type="ORF">MSIMFB_02057</name>
</gene>